<dbReference type="Pfam" id="PF13676">
    <property type="entry name" value="TIR_2"/>
    <property type="match status" value="1"/>
</dbReference>
<reference evidence="3 4" key="1">
    <citation type="submission" date="2023-11" db="EMBL/GenBank/DDBJ databases">
        <title>Paucibacter sp. nov., isolated from fresh soil in Korea.</title>
        <authorList>
            <person name="Le N.T.T."/>
        </authorList>
    </citation>
    <scope>NUCLEOTIDE SEQUENCE [LARGE SCALE GENOMIC DNA]</scope>
    <source>
        <strain evidence="3 4">R3-3</strain>
    </source>
</reference>
<dbReference type="InterPro" id="IPR000157">
    <property type="entry name" value="TIR_dom"/>
</dbReference>
<evidence type="ECO:0000259" key="2">
    <source>
        <dbReference type="PROSITE" id="PS50104"/>
    </source>
</evidence>
<keyword evidence="1" id="KW-1133">Transmembrane helix</keyword>
<feature type="domain" description="TIR" evidence="2">
    <location>
        <begin position="1"/>
        <end position="128"/>
    </location>
</feature>
<dbReference type="InterPro" id="IPR035897">
    <property type="entry name" value="Toll_tir_struct_dom_sf"/>
</dbReference>
<dbReference type="SMART" id="SM00255">
    <property type="entry name" value="TIR"/>
    <property type="match status" value="1"/>
</dbReference>
<dbReference type="Gene3D" id="3.40.50.10140">
    <property type="entry name" value="Toll/interleukin-1 receptor homology (TIR) domain"/>
    <property type="match status" value="1"/>
</dbReference>
<evidence type="ECO:0000313" key="4">
    <source>
        <dbReference type="Proteomes" id="UP001285263"/>
    </source>
</evidence>
<evidence type="ECO:0000256" key="1">
    <source>
        <dbReference type="SAM" id="Phobius"/>
    </source>
</evidence>
<protein>
    <submittedName>
        <fullName evidence="3">Toll/interleukin-1 receptor domain-containing protein</fullName>
    </submittedName>
</protein>
<evidence type="ECO:0000313" key="3">
    <source>
        <dbReference type="EMBL" id="MDY0746675.1"/>
    </source>
</evidence>
<dbReference type="EMBL" id="JAXCLA010000006">
    <property type="protein sequence ID" value="MDY0746675.1"/>
    <property type="molecule type" value="Genomic_DNA"/>
</dbReference>
<name>A0ABU5DK50_9BURK</name>
<organism evidence="3 4">
    <name type="scientific">Roseateles agri</name>
    <dbReference type="NCBI Taxonomy" id="3098619"/>
    <lineage>
        <taxon>Bacteria</taxon>
        <taxon>Pseudomonadati</taxon>
        <taxon>Pseudomonadota</taxon>
        <taxon>Betaproteobacteria</taxon>
        <taxon>Burkholderiales</taxon>
        <taxon>Sphaerotilaceae</taxon>
        <taxon>Roseateles</taxon>
    </lineage>
</organism>
<sequence length="317" mass="35044">MAKIYISYQRDDQSFAMELAQRLKSAGHTLTYDVEALSAGTDWRTTLDQGLRTSEIFVVVVSQSTPRSQYLLAEVGAARAYSLESGRMLIVPIIIDDTAIPLSLQDIHGIIQPNKDLDQIVPKVEAAISSFIGRRAAQEKAATEAAEKIQSNAADYIRVAIDSLGRIESRDRRLGYVWYALGFLSLVVGIGFALWNLSIASQQTSIATESLVLVALKALVVIGLLGACAKYAFSLGKSYASEALKCSDRMHAIRFGEFYLRAFGEKTKWEELKEVFQHWNIDRTSTFSTLDPSSFDPKLAESLLELAKFLQSSKTAK</sequence>
<comment type="caution">
    <text evidence="3">The sequence shown here is derived from an EMBL/GenBank/DDBJ whole genome shotgun (WGS) entry which is preliminary data.</text>
</comment>
<dbReference type="RefSeq" id="WP_320424620.1">
    <property type="nucleotide sequence ID" value="NZ_JAXCLA010000006.1"/>
</dbReference>
<accession>A0ABU5DK50</accession>
<feature type="transmembrane region" description="Helical" evidence="1">
    <location>
        <begin position="176"/>
        <end position="199"/>
    </location>
</feature>
<keyword evidence="1" id="KW-0472">Membrane</keyword>
<keyword evidence="4" id="KW-1185">Reference proteome</keyword>
<dbReference type="SUPFAM" id="SSF52200">
    <property type="entry name" value="Toll/Interleukin receptor TIR domain"/>
    <property type="match status" value="1"/>
</dbReference>
<dbReference type="Proteomes" id="UP001285263">
    <property type="component" value="Unassembled WGS sequence"/>
</dbReference>
<dbReference type="PROSITE" id="PS50104">
    <property type="entry name" value="TIR"/>
    <property type="match status" value="1"/>
</dbReference>
<keyword evidence="1" id="KW-0812">Transmembrane</keyword>
<keyword evidence="3" id="KW-0675">Receptor</keyword>
<gene>
    <name evidence="3" type="ORF">SNE35_19335</name>
</gene>
<proteinExistence type="predicted"/>
<feature type="transmembrane region" description="Helical" evidence="1">
    <location>
        <begin position="211"/>
        <end position="233"/>
    </location>
</feature>